<dbReference type="Gene3D" id="1.10.287.130">
    <property type="match status" value="1"/>
</dbReference>
<dbReference type="CDD" id="cd19410">
    <property type="entry name" value="HK9-like_sensor"/>
    <property type="match status" value="1"/>
</dbReference>
<dbReference type="Pfam" id="PF00512">
    <property type="entry name" value="HisKA"/>
    <property type="match status" value="1"/>
</dbReference>
<dbReference type="Pfam" id="PF13426">
    <property type="entry name" value="PAS_9"/>
    <property type="match status" value="1"/>
</dbReference>
<dbReference type="AlphaFoldDB" id="A0A4Q1CEZ8"/>
<dbReference type="GO" id="GO:0007234">
    <property type="term" value="P:osmosensory signaling via phosphorelay pathway"/>
    <property type="evidence" value="ECO:0007669"/>
    <property type="project" value="TreeGrafter"/>
</dbReference>
<sequence>MTNSINRLMIFALLLLTIAVSAVTAISIWQSQRIKSFNTEITRFEENRYLMQQLIMAVLDNETGARGYVITGQKSFLEPMIVSERKLDELRIILLKRTATPELATLLDDSLSPIINLRKEFSWQMVALVDNGRLEEAKKLVSSGLGKHYTDEARKFAAKIDTIRTNLLNTKRKANETFIQDLNRFLILILIIILIISIFNFRQLAKIYKKQKAIELHLRQSEQLYAALFYKSPIAKWIVNPRSNIIVDVNDSFCELFDLKRENVTGKTNAEVGLNSSPEVRDEVLKQIMEKGFARNVEYKVPLPNGTIKWVSMSIDPIKLDGDDCFVGASADITIRKEKEQEIAKMNAELEQKVNEKTAELRKNEQQLKTLNDSLERMVEHRTAQLSAANKEMEAFSYSVSHDLRAPLRGIIGFTNIIQEDFGDTMQEEEKRLFGIIKKNTEKMGNLIDDLLDFSRLGRKEISKLTVDSETMVQEVVEEIGRVNTRTDAIEWIIQPLPPVNADISTIRQVWVNLISNAIKYSKQAPKPVIEIGSYRENGHIVFFVKDNGVGFDEQYKNKLFNVFQRLHSENEFEGTGIGLALVKKIVSRHDGKVWATGEIDKGAAFYFSIP</sequence>
<evidence type="ECO:0000313" key="12">
    <source>
        <dbReference type="Proteomes" id="UP000290204"/>
    </source>
</evidence>
<dbReference type="PRINTS" id="PR00344">
    <property type="entry name" value="BCTRLSENSOR"/>
</dbReference>
<keyword evidence="8" id="KW-0812">Transmembrane</keyword>
<dbReference type="SUPFAM" id="SSF55785">
    <property type="entry name" value="PYP-like sensor domain (PAS domain)"/>
    <property type="match status" value="1"/>
</dbReference>
<comment type="catalytic activity">
    <reaction evidence="1">
        <text>ATP + protein L-histidine = ADP + protein N-phospho-L-histidine.</text>
        <dbReference type="EC" id="2.7.13.3"/>
    </reaction>
</comment>
<dbReference type="GO" id="GO:0016020">
    <property type="term" value="C:membrane"/>
    <property type="evidence" value="ECO:0007669"/>
    <property type="project" value="UniProtKB-SubCell"/>
</dbReference>
<dbReference type="EC" id="2.7.13.3" evidence="2"/>
<dbReference type="Pfam" id="PF02518">
    <property type="entry name" value="HATPase_c"/>
    <property type="match status" value="1"/>
</dbReference>
<keyword evidence="12" id="KW-1185">Reference proteome</keyword>
<evidence type="ECO:0000256" key="4">
    <source>
        <dbReference type="ARBA" id="ARBA00022679"/>
    </source>
</evidence>
<evidence type="ECO:0000256" key="7">
    <source>
        <dbReference type="SAM" id="Coils"/>
    </source>
</evidence>
<evidence type="ECO:0000256" key="5">
    <source>
        <dbReference type="ARBA" id="ARBA00022777"/>
    </source>
</evidence>
<dbReference type="GO" id="GO:0030295">
    <property type="term" value="F:protein kinase activator activity"/>
    <property type="evidence" value="ECO:0007669"/>
    <property type="project" value="TreeGrafter"/>
</dbReference>
<keyword evidence="6 8" id="KW-0472">Membrane</keyword>
<evidence type="ECO:0000259" key="10">
    <source>
        <dbReference type="PROSITE" id="PS50113"/>
    </source>
</evidence>
<name>A0A4Q1CEZ8_9BACT</name>
<dbReference type="SMART" id="SM00388">
    <property type="entry name" value="HisKA"/>
    <property type="match status" value="1"/>
</dbReference>
<proteinExistence type="predicted"/>
<accession>A0A4Q1CEZ8</accession>
<dbReference type="SUPFAM" id="SSF47384">
    <property type="entry name" value="Homodimeric domain of signal transducing histidine kinase"/>
    <property type="match status" value="1"/>
</dbReference>
<dbReference type="NCBIfam" id="TIGR00229">
    <property type="entry name" value="sensory_box"/>
    <property type="match status" value="1"/>
</dbReference>
<dbReference type="PROSITE" id="PS50109">
    <property type="entry name" value="HIS_KIN"/>
    <property type="match status" value="1"/>
</dbReference>
<dbReference type="GO" id="GO:0000155">
    <property type="term" value="F:phosphorelay sensor kinase activity"/>
    <property type="evidence" value="ECO:0007669"/>
    <property type="project" value="InterPro"/>
</dbReference>
<dbReference type="InterPro" id="IPR036890">
    <property type="entry name" value="HATPase_C_sf"/>
</dbReference>
<dbReference type="InterPro" id="IPR035965">
    <property type="entry name" value="PAS-like_dom_sf"/>
</dbReference>
<feature type="transmembrane region" description="Helical" evidence="8">
    <location>
        <begin position="182"/>
        <end position="201"/>
    </location>
</feature>
<keyword evidence="4" id="KW-0808">Transferase</keyword>
<dbReference type="PANTHER" id="PTHR42878">
    <property type="entry name" value="TWO-COMPONENT HISTIDINE KINASE"/>
    <property type="match status" value="1"/>
</dbReference>
<dbReference type="InterPro" id="IPR005467">
    <property type="entry name" value="His_kinase_dom"/>
</dbReference>
<dbReference type="InterPro" id="IPR003594">
    <property type="entry name" value="HATPase_dom"/>
</dbReference>
<dbReference type="InterPro" id="IPR004358">
    <property type="entry name" value="Sig_transdc_His_kin-like_C"/>
</dbReference>
<dbReference type="PANTHER" id="PTHR42878:SF15">
    <property type="entry name" value="BACTERIOPHYTOCHROME"/>
    <property type="match status" value="1"/>
</dbReference>
<dbReference type="CDD" id="cd00130">
    <property type="entry name" value="PAS"/>
    <property type="match status" value="1"/>
</dbReference>
<keyword evidence="5" id="KW-0418">Kinase</keyword>
<evidence type="ECO:0000256" key="8">
    <source>
        <dbReference type="SAM" id="Phobius"/>
    </source>
</evidence>
<dbReference type="RefSeq" id="WP_129132597.1">
    <property type="nucleotide sequence ID" value="NZ_SDHW01000007.1"/>
</dbReference>
<evidence type="ECO:0000259" key="9">
    <source>
        <dbReference type="PROSITE" id="PS50109"/>
    </source>
</evidence>
<dbReference type="InterPro" id="IPR003661">
    <property type="entry name" value="HisK_dim/P_dom"/>
</dbReference>
<evidence type="ECO:0000256" key="3">
    <source>
        <dbReference type="ARBA" id="ARBA00022553"/>
    </source>
</evidence>
<comment type="caution">
    <text evidence="11">The sequence shown here is derived from an EMBL/GenBank/DDBJ whole genome shotgun (WGS) entry which is preliminary data.</text>
</comment>
<dbReference type="FunFam" id="1.10.287.130:FF:000070">
    <property type="entry name" value="Histidine kinase sensor protein"/>
    <property type="match status" value="1"/>
</dbReference>
<feature type="domain" description="PAC" evidence="10">
    <location>
        <begin position="295"/>
        <end position="345"/>
    </location>
</feature>
<evidence type="ECO:0000313" key="11">
    <source>
        <dbReference type="EMBL" id="RXK58168.1"/>
    </source>
</evidence>
<reference evidence="11 12" key="1">
    <citation type="submission" date="2019-01" db="EMBL/GenBank/DDBJ databases">
        <title>Lacibacter sp. strain TTM-7.</title>
        <authorList>
            <person name="Chen W.-M."/>
        </authorList>
    </citation>
    <scope>NUCLEOTIDE SEQUENCE [LARGE SCALE GENOMIC DNA]</scope>
    <source>
        <strain evidence="11 12">TTM-7</strain>
    </source>
</reference>
<dbReference type="Gene3D" id="3.30.450.20">
    <property type="entry name" value="PAS domain"/>
    <property type="match status" value="1"/>
</dbReference>
<evidence type="ECO:0000256" key="1">
    <source>
        <dbReference type="ARBA" id="ARBA00000085"/>
    </source>
</evidence>
<feature type="domain" description="Histidine kinase" evidence="9">
    <location>
        <begin position="399"/>
        <end position="611"/>
    </location>
</feature>
<gene>
    <name evidence="11" type="ORF">ESA94_19350</name>
</gene>
<dbReference type="FunFam" id="3.30.565.10:FF:000006">
    <property type="entry name" value="Sensor histidine kinase WalK"/>
    <property type="match status" value="1"/>
</dbReference>
<dbReference type="SMART" id="SM00387">
    <property type="entry name" value="HATPase_c"/>
    <property type="match status" value="1"/>
</dbReference>
<dbReference type="EMBL" id="SDHW01000007">
    <property type="protein sequence ID" value="RXK58168.1"/>
    <property type="molecule type" value="Genomic_DNA"/>
</dbReference>
<keyword evidence="8" id="KW-1133">Transmembrane helix</keyword>
<dbReference type="Gene3D" id="3.30.565.10">
    <property type="entry name" value="Histidine kinase-like ATPase, C-terminal domain"/>
    <property type="match status" value="1"/>
</dbReference>
<organism evidence="11 12">
    <name type="scientific">Lacibacter luteus</name>
    <dbReference type="NCBI Taxonomy" id="2508719"/>
    <lineage>
        <taxon>Bacteria</taxon>
        <taxon>Pseudomonadati</taxon>
        <taxon>Bacteroidota</taxon>
        <taxon>Chitinophagia</taxon>
        <taxon>Chitinophagales</taxon>
        <taxon>Chitinophagaceae</taxon>
        <taxon>Lacibacter</taxon>
    </lineage>
</organism>
<dbReference type="InterPro" id="IPR007891">
    <property type="entry name" value="CHASE3"/>
</dbReference>
<dbReference type="GO" id="GO:0000156">
    <property type="term" value="F:phosphorelay response regulator activity"/>
    <property type="evidence" value="ECO:0007669"/>
    <property type="project" value="TreeGrafter"/>
</dbReference>
<protein>
    <recommendedName>
        <fullName evidence="2">histidine kinase</fullName>
        <ecNumber evidence="2">2.7.13.3</ecNumber>
    </recommendedName>
</protein>
<dbReference type="Proteomes" id="UP000290204">
    <property type="component" value="Unassembled WGS sequence"/>
</dbReference>
<dbReference type="Pfam" id="PF05227">
    <property type="entry name" value="CHASE3"/>
    <property type="match status" value="1"/>
</dbReference>
<dbReference type="PROSITE" id="PS50113">
    <property type="entry name" value="PAC"/>
    <property type="match status" value="1"/>
</dbReference>
<feature type="coiled-coil region" evidence="7">
    <location>
        <begin position="336"/>
        <end position="392"/>
    </location>
</feature>
<evidence type="ECO:0000256" key="6">
    <source>
        <dbReference type="ARBA" id="ARBA00023136"/>
    </source>
</evidence>
<evidence type="ECO:0000256" key="2">
    <source>
        <dbReference type="ARBA" id="ARBA00012438"/>
    </source>
</evidence>
<dbReference type="OrthoDB" id="1522284at2"/>
<dbReference type="InterPro" id="IPR000700">
    <property type="entry name" value="PAS-assoc_C"/>
</dbReference>
<keyword evidence="7" id="KW-0175">Coiled coil</keyword>
<dbReference type="InterPro" id="IPR050351">
    <property type="entry name" value="BphY/WalK/GraS-like"/>
</dbReference>
<dbReference type="CDD" id="cd00082">
    <property type="entry name" value="HisKA"/>
    <property type="match status" value="1"/>
</dbReference>
<dbReference type="SUPFAM" id="SSF55874">
    <property type="entry name" value="ATPase domain of HSP90 chaperone/DNA topoisomerase II/histidine kinase"/>
    <property type="match status" value="1"/>
</dbReference>
<dbReference type="InterPro" id="IPR000014">
    <property type="entry name" value="PAS"/>
</dbReference>
<keyword evidence="3" id="KW-0597">Phosphoprotein</keyword>
<dbReference type="InterPro" id="IPR036097">
    <property type="entry name" value="HisK_dim/P_sf"/>
</dbReference>